<proteinExistence type="predicted"/>
<protein>
    <submittedName>
        <fullName evidence="3">Uncharacterized protein</fullName>
    </submittedName>
</protein>
<keyword evidence="2" id="KW-0472">Membrane</keyword>
<sequence>MTKVLHRPYPQRHSIVIRVAKRRHLLVFPLRYAKAWPCDTDEIVIETASATPLRVIVVSNAIQKPDSDPFAHMRFGHAASHVNNPNANVDVAQLMAHPGAAPAAQHRKGPCMKSLFRQKAIEAQNAFRKAFGLPLIEPNPGHHSGPAFIHGGVIQIVPPKGSNNGGATFVSVKGGDNVNGWWGTTKGGERFRVGIPPRRPHPHHHHHAHMAHHGHGGPPFMVRLESALMALGPWEGRAVAFVIGAGIGVLLRMIWVFGILIARGCSAEDKEYEAVPEDDDEEDVTRTPLTAPPTYVYPIDEKVTFEEVPKVSPGN</sequence>
<dbReference type="EMBL" id="QPFP01000035">
    <property type="protein sequence ID" value="TEB28096.1"/>
    <property type="molecule type" value="Genomic_DNA"/>
</dbReference>
<dbReference type="Proteomes" id="UP000298030">
    <property type="component" value="Unassembled WGS sequence"/>
</dbReference>
<feature type="transmembrane region" description="Helical" evidence="2">
    <location>
        <begin position="238"/>
        <end position="262"/>
    </location>
</feature>
<keyword evidence="2" id="KW-0812">Transmembrane</keyword>
<evidence type="ECO:0000313" key="3">
    <source>
        <dbReference type="EMBL" id="TEB28096.1"/>
    </source>
</evidence>
<keyword evidence="4" id="KW-1185">Reference proteome</keyword>
<dbReference type="AlphaFoldDB" id="A0A4Y7T1R0"/>
<evidence type="ECO:0000256" key="1">
    <source>
        <dbReference type="SAM" id="MobiDB-lite"/>
    </source>
</evidence>
<feature type="compositionally biased region" description="Acidic residues" evidence="1">
    <location>
        <begin position="274"/>
        <end position="283"/>
    </location>
</feature>
<gene>
    <name evidence="3" type="ORF">FA13DRAFT_1735991</name>
</gene>
<evidence type="ECO:0000256" key="2">
    <source>
        <dbReference type="SAM" id="Phobius"/>
    </source>
</evidence>
<reference evidence="3 4" key="1">
    <citation type="journal article" date="2019" name="Nat. Ecol. Evol.">
        <title>Megaphylogeny resolves global patterns of mushroom evolution.</title>
        <authorList>
            <person name="Varga T."/>
            <person name="Krizsan K."/>
            <person name="Foldi C."/>
            <person name="Dima B."/>
            <person name="Sanchez-Garcia M."/>
            <person name="Sanchez-Ramirez S."/>
            <person name="Szollosi G.J."/>
            <person name="Szarkandi J.G."/>
            <person name="Papp V."/>
            <person name="Albert L."/>
            <person name="Andreopoulos W."/>
            <person name="Angelini C."/>
            <person name="Antonin V."/>
            <person name="Barry K.W."/>
            <person name="Bougher N.L."/>
            <person name="Buchanan P."/>
            <person name="Buyck B."/>
            <person name="Bense V."/>
            <person name="Catcheside P."/>
            <person name="Chovatia M."/>
            <person name="Cooper J."/>
            <person name="Damon W."/>
            <person name="Desjardin D."/>
            <person name="Finy P."/>
            <person name="Geml J."/>
            <person name="Haridas S."/>
            <person name="Hughes K."/>
            <person name="Justo A."/>
            <person name="Karasinski D."/>
            <person name="Kautmanova I."/>
            <person name="Kiss B."/>
            <person name="Kocsube S."/>
            <person name="Kotiranta H."/>
            <person name="LaButti K.M."/>
            <person name="Lechner B.E."/>
            <person name="Liimatainen K."/>
            <person name="Lipzen A."/>
            <person name="Lukacs Z."/>
            <person name="Mihaltcheva S."/>
            <person name="Morgado L.N."/>
            <person name="Niskanen T."/>
            <person name="Noordeloos M.E."/>
            <person name="Ohm R.A."/>
            <person name="Ortiz-Santana B."/>
            <person name="Ovrebo C."/>
            <person name="Racz N."/>
            <person name="Riley R."/>
            <person name="Savchenko A."/>
            <person name="Shiryaev A."/>
            <person name="Soop K."/>
            <person name="Spirin V."/>
            <person name="Szebenyi C."/>
            <person name="Tomsovsky M."/>
            <person name="Tulloss R.E."/>
            <person name="Uehling J."/>
            <person name="Grigoriev I.V."/>
            <person name="Vagvolgyi C."/>
            <person name="Papp T."/>
            <person name="Martin F.M."/>
            <person name="Miettinen O."/>
            <person name="Hibbett D.S."/>
            <person name="Nagy L.G."/>
        </authorList>
    </citation>
    <scope>NUCLEOTIDE SEQUENCE [LARGE SCALE GENOMIC DNA]</scope>
    <source>
        <strain evidence="3 4">FP101781</strain>
    </source>
</reference>
<feature type="region of interest" description="Disordered" evidence="1">
    <location>
        <begin position="272"/>
        <end position="292"/>
    </location>
</feature>
<dbReference type="OrthoDB" id="3233375at2759"/>
<name>A0A4Y7T1R0_COPMI</name>
<accession>A0A4Y7T1R0</accession>
<comment type="caution">
    <text evidence="3">The sequence shown here is derived from an EMBL/GenBank/DDBJ whole genome shotgun (WGS) entry which is preliminary data.</text>
</comment>
<keyword evidence="2" id="KW-1133">Transmembrane helix</keyword>
<organism evidence="3 4">
    <name type="scientific">Coprinellus micaceus</name>
    <name type="common">Glistening ink-cap mushroom</name>
    <name type="synonym">Coprinus micaceus</name>
    <dbReference type="NCBI Taxonomy" id="71717"/>
    <lineage>
        <taxon>Eukaryota</taxon>
        <taxon>Fungi</taxon>
        <taxon>Dikarya</taxon>
        <taxon>Basidiomycota</taxon>
        <taxon>Agaricomycotina</taxon>
        <taxon>Agaricomycetes</taxon>
        <taxon>Agaricomycetidae</taxon>
        <taxon>Agaricales</taxon>
        <taxon>Agaricineae</taxon>
        <taxon>Psathyrellaceae</taxon>
        <taxon>Coprinellus</taxon>
    </lineage>
</organism>
<evidence type="ECO:0000313" key="4">
    <source>
        <dbReference type="Proteomes" id="UP000298030"/>
    </source>
</evidence>